<gene>
    <name evidence="1" type="ORF">MiSe_64880</name>
</gene>
<dbReference type="Proteomes" id="UP001050975">
    <property type="component" value="Unassembled WGS sequence"/>
</dbReference>
<organism evidence="1 2">
    <name type="scientific">Microseira wollei NIES-4236</name>
    <dbReference type="NCBI Taxonomy" id="2530354"/>
    <lineage>
        <taxon>Bacteria</taxon>
        <taxon>Bacillati</taxon>
        <taxon>Cyanobacteriota</taxon>
        <taxon>Cyanophyceae</taxon>
        <taxon>Oscillatoriophycideae</taxon>
        <taxon>Aerosakkonematales</taxon>
        <taxon>Aerosakkonemataceae</taxon>
        <taxon>Microseira</taxon>
    </lineage>
</organism>
<name>A0AAV3XIE4_9CYAN</name>
<dbReference type="EMBL" id="BLAY01000130">
    <property type="protein sequence ID" value="GET41675.1"/>
    <property type="molecule type" value="Genomic_DNA"/>
</dbReference>
<dbReference type="AlphaFoldDB" id="A0AAV3XIE4"/>
<reference evidence="1" key="1">
    <citation type="submission" date="2019-10" db="EMBL/GenBank/DDBJ databases">
        <title>Draft genome sequece of Microseira wollei NIES-4236.</title>
        <authorList>
            <person name="Yamaguchi H."/>
            <person name="Suzuki S."/>
            <person name="Kawachi M."/>
        </authorList>
    </citation>
    <scope>NUCLEOTIDE SEQUENCE</scope>
    <source>
        <strain evidence="1">NIES-4236</strain>
    </source>
</reference>
<accession>A0AAV3XIE4</accession>
<comment type="caution">
    <text evidence="1">The sequence shown here is derived from an EMBL/GenBank/DDBJ whole genome shotgun (WGS) entry which is preliminary data.</text>
</comment>
<proteinExistence type="predicted"/>
<keyword evidence="2" id="KW-1185">Reference proteome</keyword>
<protein>
    <submittedName>
        <fullName evidence="1">Uncharacterized protein</fullName>
    </submittedName>
</protein>
<evidence type="ECO:0000313" key="2">
    <source>
        <dbReference type="Proteomes" id="UP001050975"/>
    </source>
</evidence>
<evidence type="ECO:0000313" key="1">
    <source>
        <dbReference type="EMBL" id="GET41675.1"/>
    </source>
</evidence>
<sequence length="64" mass="7469">MNMPNLSTQFVLCVKNDNYTASLEVRKVYRVIPDSRAAEHQLIRVIDESEEDYLYPSDYFVPAN</sequence>